<dbReference type="AlphaFoldDB" id="A0A0R3M0L8"/>
<sequence>MNLEKITNPAEEEVLSNVASYGKQLGRLQHGLIVILNHLDLQRLDNEKTRAIYDLAQLLNDIADLKERCITKRPAMARLFYVPRSKSQFNPKPFFHKSLVKSRHRRSRYVYFGRAFKRRPLTRDPNSDNADPGLASDTTPRGGRAPSVSRGARDRRPAI</sequence>
<protein>
    <submittedName>
        <fullName evidence="2">Uncharacterized protein</fullName>
    </submittedName>
</protein>
<dbReference type="EMBL" id="LLXZ01000026">
    <property type="protein sequence ID" value="KRR13483.1"/>
    <property type="molecule type" value="Genomic_DNA"/>
</dbReference>
<name>A0A0R3M0L8_9BRAD</name>
<evidence type="ECO:0000313" key="2">
    <source>
        <dbReference type="EMBL" id="KRR13483.1"/>
    </source>
</evidence>
<gene>
    <name evidence="2" type="ORF">CQ12_40610</name>
</gene>
<comment type="caution">
    <text evidence="2">The sequence shown here is derived from an EMBL/GenBank/DDBJ whole genome shotgun (WGS) entry which is preliminary data.</text>
</comment>
<proteinExistence type="predicted"/>
<accession>A0A0R3M0L8</accession>
<organism evidence="2 3">
    <name type="scientific">Bradyrhizobium jicamae</name>
    <dbReference type="NCBI Taxonomy" id="280332"/>
    <lineage>
        <taxon>Bacteria</taxon>
        <taxon>Pseudomonadati</taxon>
        <taxon>Pseudomonadota</taxon>
        <taxon>Alphaproteobacteria</taxon>
        <taxon>Hyphomicrobiales</taxon>
        <taxon>Nitrobacteraceae</taxon>
        <taxon>Bradyrhizobium</taxon>
    </lineage>
</organism>
<evidence type="ECO:0000256" key="1">
    <source>
        <dbReference type="SAM" id="MobiDB-lite"/>
    </source>
</evidence>
<evidence type="ECO:0000313" key="3">
    <source>
        <dbReference type="Proteomes" id="UP000050863"/>
    </source>
</evidence>
<feature type="region of interest" description="Disordered" evidence="1">
    <location>
        <begin position="121"/>
        <end position="159"/>
    </location>
</feature>
<dbReference type="Proteomes" id="UP000050863">
    <property type="component" value="Unassembled WGS sequence"/>
</dbReference>
<reference evidence="2 3" key="1">
    <citation type="submission" date="2014-03" db="EMBL/GenBank/DDBJ databases">
        <title>Bradyrhizobium valentinum sp. nov., isolated from effective nodules of Lupinus mariae-josephae, a lupine endemic of basic-lime soils in Eastern Spain.</title>
        <authorList>
            <person name="Duran D."/>
            <person name="Rey L."/>
            <person name="Navarro A."/>
            <person name="Busquets A."/>
            <person name="Imperial J."/>
            <person name="Ruiz-Argueso T."/>
        </authorList>
    </citation>
    <scope>NUCLEOTIDE SEQUENCE [LARGE SCALE GENOMIC DNA]</scope>
    <source>
        <strain evidence="2 3">PAC68</strain>
    </source>
</reference>
<keyword evidence="3" id="KW-1185">Reference proteome</keyword>